<accession>A0ABQ5E1H5</accession>
<keyword evidence="3" id="KW-1185">Reference proteome</keyword>
<reference evidence="2" key="2">
    <citation type="submission" date="2022-01" db="EMBL/GenBank/DDBJ databases">
        <authorList>
            <person name="Yamashiro T."/>
            <person name="Shiraishi A."/>
            <person name="Satake H."/>
            <person name="Nakayama K."/>
        </authorList>
    </citation>
    <scope>NUCLEOTIDE SEQUENCE</scope>
</reference>
<feature type="region of interest" description="Disordered" evidence="1">
    <location>
        <begin position="240"/>
        <end position="278"/>
    </location>
</feature>
<feature type="compositionally biased region" description="Basic and acidic residues" evidence="1">
    <location>
        <begin position="245"/>
        <end position="275"/>
    </location>
</feature>
<dbReference type="Proteomes" id="UP001151760">
    <property type="component" value="Unassembled WGS sequence"/>
</dbReference>
<comment type="caution">
    <text evidence="2">The sequence shown here is derived from an EMBL/GenBank/DDBJ whole genome shotgun (WGS) entry which is preliminary data.</text>
</comment>
<organism evidence="2 3">
    <name type="scientific">Tanacetum coccineum</name>
    <dbReference type="NCBI Taxonomy" id="301880"/>
    <lineage>
        <taxon>Eukaryota</taxon>
        <taxon>Viridiplantae</taxon>
        <taxon>Streptophyta</taxon>
        <taxon>Embryophyta</taxon>
        <taxon>Tracheophyta</taxon>
        <taxon>Spermatophyta</taxon>
        <taxon>Magnoliopsida</taxon>
        <taxon>eudicotyledons</taxon>
        <taxon>Gunneridae</taxon>
        <taxon>Pentapetalae</taxon>
        <taxon>asterids</taxon>
        <taxon>campanulids</taxon>
        <taxon>Asterales</taxon>
        <taxon>Asteraceae</taxon>
        <taxon>Asteroideae</taxon>
        <taxon>Anthemideae</taxon>
        <taxon>Anthemidinae</taxon>
        <taxon>Tanacetum</taxon>
    </lineage>
</organism>
<proteinExistence type="predicted"/>
<evidence type="ECO:0000313" key="3">
    <source>
        <dbReference type="Proteomes" id="UP001151760"/>
    </source>
</evidence>
<protein>
    <submittedName>
        <fullName evidence="2">Uncharacterized protein</fullName>
    </submittedName>
</protein>
<sequence length="380" mass="42269">MAFMSSPSSTNEVNIAYEVNTANIQISECKQTCSKRTITWKPLLPTALVLDKLIGSRYDKSRKGLGFASYNAVPPPPTGLFAPPTLDLSNFGLEEKSHDDLFGLRMVKMLSVIKFEKRRNLLFATKIELPTAITIKGKALFAQKAVNTARPNTTVVNSVRENQVNAVKTSACWVWRPTKLNSASIIFKRHNYVDAHEGDPRCWYLSTKESIDASHSSKETRSFQDCILMPLWKDGSLFDSSSKNASKDEPKTSNDTGKKNDDSEIDNQERPEKSAQRWLIPSQTNHRGSSIHLSPPSFPAISHRAPLVTSVRSPLLPSPLLRPSHELPALEAPAINSLKKFGFSTVKTTSTPMETSKPLLKDAKDEDVDVHLTVQFILDH</sequence>
<name>A0ABQ5E1H5_9ASTR</name>
<gene>
    <name evidence="2" type="ORF">Tco_0953207</name>
</gene>
<reference evidence="2" key="1">
    <citation type="journal article" date="2022" name="Int. J. Mol. Sci.">
        <title>Draft Genome of Tanacetum Coccineum: Genomic Comparison of Closely Related Tanacetum-Family Plants.</title>
        <authorList>
            <person name="Yamashiro T."/>
            <person name="Shiraishi A."/>
            <person name="Nakayama K."/>
            <person name="Satake H."/>
        </authorList>
    </citation>
    <scope>NUCLEOTIDE SEQUENCE</scope>
</reference>
<evidence type="ECO:0000313" key="2">
    <source>
        <dbReference type="EMBL" id="GJT44492.1"/>
    </source>
</evidence>
<dbReference type="EMBL" id="BQNB010015818">
    <property type="protein sequence ID" value="GJT44492.1"/>
    <property type="molecule type" value="Genomic_DNA"/>
</dbReference>
<evidence type="ECO:0000256" key="1">
    <source>
        <dbReference type="SAM" id="MobiDB-lite"/>
    </source>
</evidence>